<evidence type="ECO:0000256" key="2">
    <source>
        <dbReference type="SAM" id="MobiDB-lite"/>
    </source>
</evidence>
<dbReference type="SMART" id="SM00089">
    <property type="entry name" value="PKD"/>
    <property type="match status" value="1"/>
</dbReference>
<keyword evidence="1" id="KW-0732">Signal</keyword>
<reference evidence="4 5" key="1">
    <citation type="journal article" date="2020" name="Microorganisms">
        <title>Osmotic Adaptation and Compatible Solute Biosynthesis of Phototrophic Bacteria as Revealed from Genome Analyses.</title>
        <authorList>
            <person name="Imhoff J.F."/>
            <person name="Rahn T."/>
            <person name="Kunzel S."/>
            <person name="Keller A."/>
            <person name="Neulinger S.C."/>
        </authorList>
    </citation>
    <scope>NUCLEOTIDE SEQUENCE [LARGE SCALE GENOMIC DNA]</scope>
    <source>
        <strain evidence="4 5">DSM 25653</strain>
    </source>
</reference>
<accession>A0A9X0WAI7</accession>
<gene>
    <name evidence="4" type="ORF">CKO42_16460</name>
</gene>
<evidence type="ECO:0000259" key="3">
    <source>
        <dbReference type="PROSITE" id="PS50093"/>
    </source>
</evidence>
<dbReference type="InterPro" id="IPR022409">
    <property type="entry name" value="PKD/Chitinase_dom"/>
</dbReference>
<evidence type="ECO:0000256" key="1">
    <source>
        <dbReference type="ARBA" id="ARBA00022729"/>
    </source>
</evidence>
<dbReference type="InterPro" id="IPR051829">
    <property type="entry name" value="Multiheme_Cytochr_ET"/>
</dbReference>
<comment type="caution">
    <text evidence="4">The sequence shown here is derived from an EMBL/GenBank/DDBJ whole genome shotgun (WGS) entry which is preliminary data.</text>
</comment>
<sequence>MKTVEEHQVPGTLPWRQKRWHLQALLVLAALATLAFLSPAMVYADDDDDDDHHHHDRDDSSGQIVIERASWDREERRLRVSGTAASRSRVTLVNAYDPEQRLDRDEAEGSDGSWSIKEERPSPVPCRVRAIQSDGQTAERDVYRAPSDCAPNGSGGGGDQAPTANANGPYSGLPGTAINFSSAGSSDPNGNIASYAWTFGDGGTSTDANPSHAYGTTGSYQVTLAVTDNDGMTSSPSTTTAAVSDTPVVGCTSPISEHCNITAYTGPEVCVACHESEARDMHGSVHYQQGGAFDFVTNIPGYFAAAGERPAKAAGDLVATGINTYCGTHENSPRFTCAGCHVGNGRFPMAQSQFELLDPASAEAHAQLANIDCLTCHQEVYKRFPDWTANGLGFENFSLLNMAEDADGHLVRSDYDSVLRTGFSGIPRVDLTTGDFQFLPAGSDTLPPEVPMTPMALTTLQAAQNVHATTRMSCLSCHAGAGGGDGTKRGDMAKENANPSITLDMHMSPQGEDMTCSDCHNAEGAFGEGHRMRGRGLDLRSNDVAERFTCETGGCHDERPHDDFSSTDGGSRDKHAMRVACQTCHIPAYAKANVGTEVARDWQDPHPSAAACNGRGGWLPREDKGGLGAASLVPTYAWFDGTSEVLYLEESLDGVPTVPLDATVAASFAGNFNPGDPAYVLGQPNGDVSSATAKLYPMKPHWSKLARNELDNRLVGHSTFEFFRTGSFCRAVAVGLGLDEPNALVSSVCTGIPGDLEMPPNTSIVPVFTYQTINHGVEPEDNALGGDARGCGSCHAGLSGGPRQLDLAGLGYGLRTLPSAVIETRETNLNGNLDAICTQCHDNEHEDRDFNGVHERHVREEGKDCAACHNFSRPERGLTLSRGEQDSEDDAVERDD</sequence>
<feature type="domain" description="PKD" evidence="3">
    <location>
        <begin position="161"/>
        <end position="248"/>
    </location>
</feature>
<dbReference type="Gene3D" id="1.10.1130.10">
    <property type="entry name" value="Flavocytochrome C3, Chain A"/>
    <property type="match status" value="1"/>
</dbReference>
<feature type="compositionally biased region" description="Acidic residues" evidence="2">
    <location>
        <begin position="886"/>
        <end position="896"/>
    </location>
</feature>
<dbReference type="AlphaFoldDB" id="A0A9X0WAI7"/>
<proteinExistence type="predicted"/>
<dbReference type="InterPro" id="IPR000601">
    <property type="entry name" value="PKD_dom"/>
</dbReference>
<evidence type="ECO:0000313" key="5">
    <source>
        <dbReference type="Proteomes" id="UP001138768"/>
    </source>
</evidence>
<dbReference type="InterPro" id="IPR024673">
    <property type="entry name" value="Octahem_Cyt_c"/>
</dbReference>
<dbReference type="CDD" id="cd00146">
    <property type="entry name" value="PKD"/>
    <property type="match status" value="1"/>
</dbReference>
<dbReference type="EMBL" id="NRRY01000030">
    <property type="protein sequence ID" value="MBK1620003.1"/>
    <property type="molecule type" value="Genomic_DNA"/>
</dbReference>
<dbReference type="PANTHER" id="PTHR35038">
    <property type="entry name" value="DISSIMILATORY SULFITE REDUCTASE SIRA"/>
    <property type="match status" value="1"/>
</dbReference>
<organism evidence="4 5">
    <name type="scientific">Lamprobacter modestohalophilus</name>
    <dbReference type="NCBI Taxonomy" id="1064514"/>
    <lineage>
        <taxon>Bacteria</taxon>
        <taxon>Pseudomonadati</taxon>
        <taxon>Pseudomonadota</taxon>
        <taxon>Gammaproteobacteria</taxon>
        <taxon>Chromatiales</taxon>
        <taxon>Chromatiaceae</taxon>
        <taxon>Lamprobacter</taxon>
    </lineage>
</organism>
<dbReference type="PROSITE" id="PS50093">
    <property type="entry name" value="PKD"/>
    <property type="match status" value="1"/>
</dbReference>
<dbReference type="Gene3D" id="2.60.40.10">
    <property type="entry name" value="Immunoglobulins"/>
    <property type="match status" value="1"/>
</dbReference>
<dbReference type="RefSeq" id="WP_200246379.1">
    <property type="nucleotide sequence ID" value="NZ_NRRY01000030.1"/>
</dbReference>
<dbReference type="InterPro" id="IPR036280">
    <property type="entry name" value="Multihaem_cyt_sf"/>
</dbReference>
<dbReference type="GO" id="GO:0016491">
    <property type="term" value="F:oxidoreductase activity"/>
    <property type="evidence" value="ECO:0007669"/>
    <property type="project" value="TreeGrafter"/>
</dbReference>
<dbReference type="Pfam" id="PF18911">
    <property type="entry name" value="PKD_4"/>
    <property type="match status" value="1"/>
</dbReference>
<keyword evidence="5" id="KW-1185">Reference proteome</keyword>
<dbReference type="SUPFAM" id="SSF48695">
    <property type="entry name" value="Multiheme cytochromes"/>
    <property type="match status" value="2"/>
</dbReference>
<dbReference type="PANTHER" id="PTHR35038:SF5">
    <property type="entry name" value="CYTOCHROME C-TYPE PROTEIN NRFB"/>
    <property type="match status" value="1"/>
</dbReference>
<dbReference type="InterPro" id="IPR013783">
    <property type="entry name" value="Ig-like_fold"/>
</dbReference>
<dbReference type="Proteomes" id="UP001138768">
    <property type="component" value="Unassembled WGS sequence"/>
</dbReference>
<feature type="region of interest" description="Disordered" evidence="2">
    <location>
        <begin position="96"/>
        <end position="170"/>
    </location>
</feature>
<dbReference type="Pfam" id="PF11783">
    <property type="entry name" value="Cytochrome_cB"/>
    <property type="match status" value="1"/>
</dbReference>
<name>A0A9X0WAI7_9GAMM</name>
<evidence type="ECO:0000313" key="4">
    <source>
        <dbReference type="EMBL" id="MBK1620003.1"/>
    </source>
</evidence>
<feature type="region of interest" description="Disordered" evidence="2">
    <location>
        <begin position="876"/>
        <end position="896"/>
    </location>
</feature>
<dbReference type="SUPFAM" id="SSF49299">
    <property type="entry name" value="PKD domain"/>
    <property type="match status" value="1"/>
</dbReference>
<dbReference type="InterPro" id="IPR035986">
    <property type="entry name" value="PKD_dom_sf"/>
</dbReference>
<protein>
    <recommendedName>
        <fullName evidence="3">PKD domain-containing protein</fullName>
    </recommendedName>
</protein>